<evidence type="ECO:0000313" key="1">
    <source>
        <dbReference type="EMBL" id="RID78159.1"/>
    </source>
</evidence>
<proteinExistence type="predicted"/>
<dbReference type="Proteomes" id="UP000264353">
    <property type="component" value="Chromosome A1"/>
</dbReference>
<reference evidence="1 2" key="1">
    <citation type="submission" date="2018-06" db="EMBL/GenBank/DDBJ databases">
        <title>WGS assembly of Brassica rapa FPsc.</title>
        <authorList>
            <person name="Bowman J."/>
            <person name="Kohchi T."/>
            <person name="Yamato K."/>
            <person name="Jenkins J."/>
            <person name="Shu S."/>
            <person name="Ishizaki K."/>
            <person name="Yamaoka S."/>
            <person name="Nishihama R."/>
            <person name="Nakamura Y."/>
            <person name="Berger F."/>
            <person name="Adam C."/>
            <person name="Aki S."/>
            <person name="Althoff F."/>
            <person name="Araki T."/>
            <person name="Arteaga-Vazquez M."/>
            <person name="Balasubrmanian S."/>
            <person name="Bauer D."/>
            <person name="Boehm C."/>
            <person name="Briginshaw L."/>
            <person name="Caballero-Perez J."/>
            <person name="Catarino B."/>
            <person name="Chen F."/>
            <person name="Chiyoda S."/>
            <person name="Chovatia M."/>
            <person name="Davies K."/>
            <person name="Delmans M."/>
            <person name="Demura T."/>
            <person name="Dierschke T."/>
            <person name="Dolan L."/>
            <person name="Dorantes-Acosta A."/>
            <person name="Eklund D."/>
            <person name="Florent S."/>
            <person name="Flores-Sandoval E."/>
            <person name="Fujiyama A."/>
            <person name="Fukuzawa H."/>
            <person name="Galik B."/>
            <person name="Grimanelli D."/>
            <person name="Grimwood J."/>
            <person name="Grossniklaus U."/>
            <person name="Hamada T."/>
            <person name="Haseloff J."/>
            <person name="Hetherington A."/>
            <person name="Higo A."/>
            <person name="Hirakawa Y."/>
            <person name="Hundley H."/>
            <person name="Ikeda Y."/>
            <person name="Inoue K."/>
            <person name="Inoue S."/>
            <person name="Ishida S."/>
            <person name="Jia Q."/>
            <person name="Kakita M."/>
            <person name="Kanazawa T."/>
            <person name="Kawai Y."/>
            <person name="Kawashima T."/>
            <person name="Kennedy M."/>
            <person name="Kinose K."/>
            <person name="Kinoshita T."/>
            <person name="Kohara Y."/>
            <person name="Koide E."/>
            <person name="Komatsu K."/>
            <person name="Kopischke S."/>
            <person name="Kubo M."/>
            <person name="Kyozuka J."/>
            <person name="Lagercrantz U."/>
            <person name="Lin S."/>
            <person name="Lindquist E."/>
            <person name="Lipzen A."/>
            <person name="Lu C."/>
            <person name="Luna E."/>
            <person name="Martienssen R."/>
            <person name="Minamino N."/>
            <person name="Mizutani M."/>
            <person name="Mizutani M."/>
            <person name="Mochizuki N."/>
            <person name="Monte I."/>
            <person name="Mosher R."/>
            <person name="Nagasaki H."/>
            <person name="Nakagami H."/>
            <person name="Naramoto S."/>
            <person name="Nishitani K."/>
            <person name="Ohtani M."/>
            <person name="Okamoto T."/>
            <person name="Okumura M."/>
            <person name="Phillips J."/>
            <person name="Pollak B."/>
            <person name="Reinders A."/>
            <person name="Roevekamp M."/>
            <person name="Sano R."/>
            <person name="Sawa S."/>
            <person name="Schmid M."/>
            <person name="Shirakawa M."/>
            <person name="Solano R."/>
            <person name="Spunde A."/>
            <person name="Suetsugu N."/>
            <person name="Sugano S."/>
            <person name="Sugiyama A."/>
            <person name="Sun R."/>
            <person name="Suzuki Y."/>
            <person name="Takenaka M."/>
            <person name="Takezawa D."/>
            <person name="Tomogane H."/>
            <person name="Tsuzuki M."/>
            <person name="Ueda T."/>
            <person name="Umeda M."/>
            <person name="Ward J."/>
            <person name="Watanabe Y."/>
            <person name="Yazaki K."/>
            <person name="Yokoyama R."/>
            <person name="Yoshitake Y."/>
            <person name="Yotsui I."/>
            <person name="Zachgo S."/>
            <person name="Schmutz J."/>
        </authorList>
    </citation>
    <scope>NUCLEOTIDE SEQUENCE [LARGE SCALE GENOMIC DNA]</scope>
    <source>
        <strain evidence="2">cv. B-3</strain>
    </source>
</reference>
<dbReference type="EMBL" id="CM010628">
    <property type="protein sequence ID" value="RID78159.1"/>
    <property type="molecule type" value="Genomic_DNA"/>
</dbReference>
<dbReference type="AlphaFoldDB" id="A0A398AK84"/>
<protein>
    <submittedName>
        <fullName evidence="1">Uncharacterized protein</fullName>
    </submittedName>
</protein>
<gene>
    <name evidence="1" type="ORF">BRARA_A01010</name>
</gene>
<accession>A0A398AK84</accession>
<organism evidence="1 2">
    <name type="scientific">Brassica campestris</name>
    <name type="common">Field mustard</name>
    <dbReference type="NCBI Taxonomy" id="3711"/>
    <lineage>
        <taxon>Eukaryota</taxon>
        <taxon>Viridiplantae</taxon>
        <taxon>Streptophyta</taxon>
        <taxon>Embryophyta</taxon>
        <taxon>Tracheophyta</taxon>
        <taxon>Spermatophyta</taxon>
        <taxon>Magnoliopsida</taxon>
        <taxon>eudicotyledons</taxon>
        <taxon>Gunneridae</taxon>
        <taxon>Pentapetalae</taxon>
        <taxon>rosids</taxon>
        <taxon>malvids</taxon>
        <taxon>Brassicales</taxon>
        <taxon>Brassicaceae</taxon>
        <taxon>Brassiceae</taxon>
        <taxon>Brassica</taxon>
    </lineage>
</organism>
<name>A0A398AK84_BRACM</name>
<sequence length="53" mass="5923">MSSLEAYPRFVWLSLCKLPVVRSFTATISSSLSLSNFQYLGDLSFEFQLVSVG</sequence>
<evidence type="ECO:0000313" key="2">
    <source>
        <dbReference type="Proteomes" id="UP000264353"/>
    </source>
</evidence>